<accession>A0A8H5LV65</accession>
<dbReference type="OrthoDB" id="5307922at2759"/>
<dbReference type="InterPro" id="IPR011042">
    <property type="entry name" value="6-blade_b-propeller_TolB-like"/>
</dbReference>
<dbReference type="PANTHER" id="PTHR11799:SF12">
    <property type="entry name" value="PARAOXONASE-RELATED"/>
    <property type="match status" value="1"/>
</dbReference>
<proteinExistence type="predicted"/>
<dbReference type="AlphaFoldDB" id="A0A8H5LV65"/>
<name>A0A8H5LV65_9AGAR</name>
<dbReference type="Proteomes" id="UP000559256">
    <property type="component" value="Unassembled WGS sequence"/>
</dbReference>
<reference evidence="1 2" key="1">
    <citation type="journal article" date="2020" name="ISME J.">
        <title>Uncovering the hidden diversity of litter-decomposition mechanisms in mushroom-forming fungi.</title>
        <authorList>
            <person name="Floudas D."/>
            <person name="Bentzer J."/>
            <person name="Ahren D."/>
            <person name="Johansson T."/>
            <person name="Persson P."/>
            <person name="Tunlid A."/>
        </authorList>
    </citation>
    <scope>NUCLEOTIDE SEQUENCE [LARGE SCALE GENOMIC DNA]</scope>
    <source>
        <strain evidence="1 2">CBS 291.85</strain>
    </source>
</reference>
<evidence type="ECO:0000313" key="2">
    <source>
        <dbReference type="Proteomes" id="UP000559256"/>
    </source>
</evidence>
<dbReference type="Gene3D" id="2.120.10.30">
    <property type="entry name" value="TolB, C-terminal domain"/>
    <property type="match status" value="1"/>
</dbReference>
<dbReference type="InterPro" id="IPR051288">
    <property type="entry name" value="Serum_paraoxonase/arylesterase"/>
</dbReference>
<gene>
    <name evidence="1" type="ORF">D9758_002025</name>
</gene>
<sequence>MASTLITILVLLVAIAAGLYQFYGVPLLTVIGYWRVVQPIGNTDCTTVPELKACEKIVVHDPTGVLYLACSTPENRLKWIPAAGILNENPHEDYIATYDPSTSKVTRLQIENFNSGRGLSVHGMDVVPSDTNPSELYVYAVNHRLPLDGKDPKVVGADSVIEIFKTRVGSSSLAHVNTVEDSTVLTTPNDVTGFSDGKSFFFTNDHGPHKTGTLKGLRNMFTSIASVGYCHVEHGCSIVVPKMHAANGITKAPNGTIYVGSFFGAGISVFERQEDNSLVLTDFISSNDIPLDNLSIDTEGAVWGAGIVKANILSQYMKDPSVLSPTRAVKFTVNTGPGSFYGEKYRVETAFEDDGKIATGTTSVAHDALRKRLFIHGIMAPWLTICKT</sequence>
<keyword evidence="2" id="KW-1185">Reference proteome</keyword>
<evidence type="ECO:0000313" key="1">
    <source>
        <dbReference type="EMBL" id="KAF5370703.1"/>
    </source>
</evidence>
<dbReference type="PANTHER" id="PTHR11799">
    <property type="entry name" value="PARAOXONASE"/>
    <property type="match status" value="1"/>
</dbReference>
<organism evidence="1 2">
    <name type="scientific">Tetrapyrgos nigripes</name>
    <dbReference type="NCBI Taxonomy" id="182062"/>
    <lineage>
        <taxon>Eukaryota</taxon>
        <taxon>Fungi</taxon>
        <taxon>Dikarya</taxon>
        <taxon>Basidiomycota</taxon>
        <taxon>Agaricomycotina</taxon>
        <taxon>Agaricomycetes</taxon>
        <taxon>Agaricomycetidae</taxon>
        <taxon>Agaricales</taxon>
        <taxon>Marasmiineae</taxon>
        <taxon>Marasmiaceae</taxon>
        <taxon>Tetrapyrgos</taxon>
    </lineage>
</organism>
<dbReference type="EMBL" id="JAACJM010000010">
    <property type="protein sequence ID" value="KAF5370703.1"/>
    <property type="molecule type" value="Genomic_DNA"/>
</dbReference>
<evidence type="ECO:0008006" key="3">
    <source>
        <dbReference type="Google" id="ProtNLM"/>
    </source>
</evidence>
<protein>
    <recommendedName>
        <fullName evidence="3">Calcium-dependent phosphotriesterase</fullName>
    </recommendedName>
</protein>
<comment type="caution">
    <text evidence="1">The sequence shown here is derived from an EMBL/GenBank/DDBJ whole genome shotgun (WGS) entry which is preliminary data.</text>
</comment>
<dbReference type="SUPFAM" id="SSF63829">
    <property type="entry name" value="Calcium-dependent phosphotriesterase"/>
    <property type="match status" value="1"/>
</dbReference>